<keyword evidence="3" id="KW-1185">Reference proteome</keyword>
<feature type="compositionally biased region" description="Basic and acidic residues" evidence="1">
    <location>
        <begin position="397"/>
        <end position="416"/>
    </location>
</feature>
<evidence type="ECO:0000313" key="3">
    <source>
        <dbReference type="Proteomes" id="UP000887577"/>
    </source>
</evidence>
<dbReference type="AlphaFoldDB" id="A0A914YJE2"/>
<evidence type="ECO:0000256" key="2">
    <source>
        <dbReference type="SAM" id="Phobius"/>
    </source>
</evidence>
<dbReference type="Proteomes" id="UP000887577">
    <property type="component" value="Unplaced"/>
</dbReference>
<accession>A0A914YJE2</accession>
<proteinExistence type="predicted"/>
<keyword evidence="2" id="KW-0812">Transmembrane</keyword>
<keyword evidence="2" id="KW-0472">Membrane</keyword>
<evidence type="ECO:0000313" key="4">
    <source>
        <dbReference type="WBParaSite" id="PSU_v2.g2046.t1"/>
    </source>
</evidence>
<feature type="compositionally biased region" description="Basic and acidic residues" evidence="1">
    <location>
        <begin position="100"/>
        <end position="140"/>
    </location>
</feature>
<keyword evidence="2" id="KW-1133">Transmembrane helix</keyword>
<sequence length="428" mass="48137">MIPSGCRLKVISAKIWSATTPSPTSESTSTETSSSATTTIWIVLGILLFILIISFIAFGIYCFRTKKQKKSAAIFDENRSEILAENKTIPESQKTNVENNAEKSKKKQTEGKTETIDEEPQVRENKEVEKAKQKSTKDEIENVPAKKKAVDSVEPNVKKHFQSARVSKELILPIPLTYAKIIKPKNGASNKTDSVTGCHEVGMLALVESPSESLKRLCNATRSDNLIDAKLKTYYQPGVVRVLQRIEIALFCCTISSMFKQVEDLIFGKLAEEKLGERDVKFDEDGNILQMTQKAHLYLEKKSTPEFIRSFAFEQIYHELLDSIVGIFDTLSIPLLFVIVLQRRRQMPIVKKEFTSAEREKLPYPINVIEEASKMNPEGFKNTSALNTRSGMEENDETLKPTHASDKSAKKDSDAGKKKKAKNQHSKK</sequence>
<feature type="region of interest" description="Disordered" evidence="1">
    <location>
        <begin position="87"/>
        <end position="147"/>
    </location>
</feature>
<feature type="compositionally biased region" description="Polar residues" evidence="1">
    <location>
        <begin position="381"/>
        <end position="390"/>
    </location>
</feature>
<feature type="compositionally biased region" description="Basic residues" evidence="1">
    <location>
        <begin position="417"/>
        <end position="428"/>
    </location>
</feature>
<evidence type="ECO:0000256" key="1">
    <source>
        <dbReference type="SAM" id="MobiDB-lite"/>
    </source>
</evidence>
<dbReference type="WBParaSite" id="PSU_v2.g2046.t1">
    <property type="protein sequence ID" value="PSU_v2.g2046.t1"/>
    <property type="gene ID" value="PSU_v2.g2046"/>
</dbReference>
<feature type="region of interest" description="Disordered" evidence="1">
    <location>
        <begin position="377"/>
        <end position="428"/>
    </location>
</feature>
<name>A0A914YJE2_9BILA</name>
<feature type="compositionally biased region" description="Polar residues" evidence="1">
    <location>
        <begin position="89"/>
        <end position="99"/>
    </location>
</feature>
<reference evidence="4" key="1">
    <citation type="submission" date="2022-11" db="UniProtKB">
        <authorList>
            <consortium name="WormBaseParasite"/>
        </authorList>
    </citation>
    <scope>IDENTIFICATION</scope>
</reference>
<protein>
    <submittedName>
        <fullName evidence="4">Uncharacterized protein</fullName>
    </submittedName>
</protein>
<feature type="transmembrane region" description="Helical" evidence="2">
    <location>
        <begin position="40"/>
        <end position="63"/>
    </location>
</feature>
<organism evidence="3 4">
    <name type="scientific">Panagrolaimus superbus</name>
    <dbReference type="NCBI Taxonomy" id="310955"/>
    <lineage>
        <taxon>Eukaryota</taxon>
        <taxon>Metazoa</taxon>
        <taxon>Ecdysozoa</taxon>
        <taxon>Nematoda</taxon>
        <taxon>Chromadorea</taxon>
        <taxon>Rhabditida</taxon>
        <taxon>Tylenchina</taxon>
        <taxon>Panagrolaimomorpha</taxon>
        <taxon>Panagrolaimoidea</taxon>
        <taxon>Panagrolaimidae</taxon>
        <taxon>Panagrolaimus</taxon>
    </lineage>
</organism>